<evidence type="ECO:0000256" key="5">
    <source>
        <dbReference type="ARBA" id="ARBA00022989"/>
    </source>
</evidence>
<keyword evidence="6 8" id="KW-0472">Membrane</keyword>
<accession>A0AAW1WDW8</accession>
<feature type="transmembrane region" description="Helical" evidence="8">
    <location>
        <begin position="84"/>
        <end position="107"/>
    </location>
</feature>
<dbReference type="GO" id="GO:0005783">
    <property type="term" value="C:endoplasmic reticulum"/>
    <property type="evidence" value="ECO:0007669"/>
    <property type="project" value="TreeGrafter"/>
</dbReference>
<dbReference type="GO" id="GO:0019706">
    <property type="term" value="F:protein-cysteine S-palmitoyltransferase activity"/>
    <property type="evidence" value="ECO:0007669"/>
    <property type="project" value="UniProtKB-EC"/>
</dbReference>
<keyword evidence="3 8" id="KW-0808">Transferase</keyword>
<comment type="caution">
    <text evidence="10">The sequence shown here is derived from an EMBL/GenBank/DDBJ whole genome shotgun (WGS) entry which is preliminary data.</text>
</comment>
<feature type="transmembrane region" description="Helical" evidence="8">
    <location>
        <begin position="127"/>
        <end position="148"/>
    </location>
</feature>
<comment type="subcellular location">
    <subcellularLocation>
        <location evidence="1">Endomembrane system</location>
        <topology evidence="1">Multi-pass membrane protein</topology>
    </subcellularLocation>
</comment>
<evidence type="ECO:0000256" key="3">
    <source>
        <dbReference type="ARBA" id="ARBA00022679"/>
    </source>
</evidence>
<evidence type="ECO:0000256" key="4">
    <source>
        <dbReference type="ARBA" id="ARBA00022692"/>
    </source>
</evidence>
<keyword evidence="7 8" id="KW-0012">Acyltransferase</keyword>
<protein>
    <recommendedName>
        <fullName evidence="8">S-acyltransferase</fullName>
        <ecNumber evidence="8">2.3.1.225</ecNumber>
    </recommendedName>
    <alternativeName>
        <fullName evidence="8">Palmitoyltransferase</fullName>
    </alternativeName>
</protein>
<evidence type="ECO:0000256" key="8">
    <source>
        <dbReference type="RuleBase" id="RU079119"/>
    </source>
</evidence>
<gene>
    <name evidence="10" type="ORF">M0R45_031240</name>
</gene>
<feature type="domain" description="Palmitoyltransferase DHHC" evidence="9">
    <location>
        <begin position="52"/>
        <end position="149"/>
    </location>
</feature>
<reference evidence="10 11" key="1">
    <citation type="journal article" date="2023" name="G3 (Bethesda)">
        <title>A chromosome-length genome assembly and annotation of blackberry (Rubus argutus, cv. 'Hillquist').</title>
        <authorList>
            <person name="Bruna T."/>
            <person name="Aryal R."/>
            <person name="Dudchenko O."/>
            <person name="Sargent D.J."/>
            <person name="Mead D."/>
            <person name="Buti M."/>
            <person name="Cavallini A."/>
            <person name="Hytonen T."/>
            <person name="Andres J."/>
            <person name="Pham M."/>
            <person name="Weisz D."/>
            <person name="Mascagni F."/>
            <person name="Usai G."/>
            <person name="Natali L."/>
            <person name="Bassil N."/>
            <person name="Fernandez G.E."/>
            <person name="Lomsadze A."/>
            <person name="Armour M."/>
            <person name="Olukolu B."/>
            <person name="Poorten T."/>
            <person name="Britton C."/>
            <person name="Davik J."/>
            <person name="Ashrafi H."/>
            <person name="Aiden E.L."/>
            <person name="Borodovsky M."/>
            <person name="Worthington M."/>
        </authorList>
    </citation>
    <scope>NUCLEOTIDE SEQUENCE [LARGE SCALE GENOMIC DNA]</scope>
    <source>
        <strain evidence="10">PI 553951</strain>
    </source>
</reference>
<evidence type="ECO:0000256" key="6">
    <source>
        <dbReference type="ARBA" id="ARBA00023136"/>
    </source>
</evidence>
<keyword evidence="5 8" id="KW-1133">Transmembrane helix</keyword>
<comment type="catalytic activity">
    <reaction evidence="8">
        <text>L-cysteinyl-[protein] + hexadecanoyl-CoA = S-hexadecanoyl-L-cysteinyl-[protein] + CoA</text>
        <dbReference type="Rhea" id="RHEA:36683"/>
        <dbReference type="Rhea" id="RHEA-COMP:10131"/>
        <dbReference type="Rhea" id="RHEA-COMP:11032"/>
        <dbReference type="ChEBI" id="CHEBI:29950"/>
        <dbReference type="ChEBI" id="CHEBI:57287"/>
        <dbReference type="ChEBI" id="CHEBI:57379"/>
        <dbReference type="ChEBI" id="CHEBI:74151"/>
        <dbReference type="EC" id="2.3.1.225"/>
    </reaction>
</comment>
<comment type="similarity">
    <text evidence="2 8">Belongs to the DHHC palmitoyltransferase family.</text>
</comment>
<name>A0AAW1WDW8_RUBAR</name>
<proteinExistence type="inferred from homology"/>
<organism evidence="10 11">
    <name type="scientific">Rubus argutus</name>
    <name type="common">Southern blackberry</name>
    <dbReference type="NCBI Taxonomy" id="59490"/>
    <lineage>
        <taxon>Eukaryota</taxon>
        <taxon>Viridiplantae</taxon>
        <taxon>Streptophyta</taxon>
        <taxon>Embryophyta</taxon>
        <taxon>Tracheophyta</taxon>
        <taxon>Spermatophyta</taxon>
        <taxon>Magnoliopsida</taxon>
        <taxon>eudicotyledons</taxon>
        <taxon>Gunneridae</taxon>
        <taxon>Pentapetalae</taxon>
        <taxon>rosids</taxon>
        <taxon>fabids</taxon>
        <taxon>Rosales</taxon>
        <taxon>Rosaceae</taxon>
        <taxon>Rosoideae</taxon>
        <taxon>Rosoideae incertae sedis</taxon>
        <taxon>Rubus</taxon>
    </lineage>
</organism>
<evidence type="ECO:0000256" key="1">
    <source>
        <dbReference type="ARBA" id="ARBA00004127"/>
    </source>
</evidence>
<evidence type="ECO:0000256" key="7">
    <source>
        <dbReference type="ARBA" id="ARBA00023315"/>
    </source>
</evidence>
<evidence type="ECO:0000256" key="2">
    <source>
        <dbReference type="ARBA" id="ARBA00008574"/>
    </source>
</evidence>
<dbReference type="AlphaFoldDB" id="A0AAW1WDW8"/>
<dbReference type="PANTHER" id="PTHR22883:SF127">
    <property type="entry name" value="ZDHHC-TYPE PALMITOYLTRANSFERASE 3-RELATED"/>
    <property type="match status" value="1"/>
</dbReference>
<dbReference type="EMBL" id="JBEDUW010000006">
    <property type="protein sequence ID" value="KAK9922793.1"/>
    <property type="molecule type" value="Genomic_DNA"/>
</dbReference>
<dbReference type="Pfam" id="PF01529">
    <property type="entry name" value="DHHC"/>
    <property type="match status" value="1"/>
</dbReference>
<dbReference type="GO" id="GO:0005794">
    <property type="term" value="C:Golgi apparatus"/>
    <property type="evidence" value="ECO:0007669"/>
    <property type="project" value="TreeGrafter"/>
</dbReference>
<dbReference type="Proteomes" id="UP001457282">
    <property type="component" value="Unassembled WGS sequence"/>
</dbReference>
<dbReference type="InterPro" id="IPR001594">
    <property type="entry name" value="Palmitoyltrfase_DHHC"/>
</dbReference>
<evidence type="ECO:0000313" key="11">
    <source>
        <dbReference type="Proteomes" id="UP001457282"/>
    </source>
</evidence>
<dbReference type="PROSITE" id="PS50216">
    <property type="entry name" value="DHHC"/>
    <property type="match status" value="1"/>
</dbReference>
<evidence type="ECO:0000259" key="9">
    <source>
        <dbReference type="Pfam" id="PF01529"/>
    </source>
</evidence>
<dbReference type="EC" id="2.3.1.225" evidence="8"/>
<dbReference type="PANTHER" id="PTHR22883">
    <property type="entry name" value="ZINC FINGER DHHC DOMAIN CONTAINING PROTEIN"/>
    <property type="match status" value="1"/>
</dbReference>
<comment type="domain">
    <text evidence="8">The DHHC domain is required for palmitoyltransferase activity.</text>
</comment>
<keyword evidence="4 8" id="KW-0812">Transmembrane</keyword>
<dbReference type="GO" id="GO:0006612">
    <property type="term" value="P:protein targeting to membrane"/>
    <property type="evidence" value="ECO:0007669"/>
    <property type="project" value="TreeGrafter"/>
</dbReference>
<evidence type="ECO:0000313" key="10">
    <source>
        <dbReference type="EMBL" id="KAK9922793.1"/>
    </source>
</evidence>
<dbReference type="InterPro" id="IPR039859">
    <property type="entry name" value="PFA4/ZDH16/20/ERF2-like"/>
</dbReference>
<keyword evidence="11" id="KW-1185">Reference proteome</keyword>
<sequence length="195" mass="21890">MTTDPGVVTNRSASSTQPMEISISQVGNYHEELELSASGLCHESTECSGLGLRVRYCKSCKAYAKGLDHRCPAFGNCIDQKNHLLFLILLFGYISTEASYPVCSSLFAVKSGILDRPSSEHTLSERLAVSTILFTILQLVVFVIWHIYCINWKKNEEFQLVVQPQPGQSFTSSRFRNQYDKGIVQNVKEFLALRT</sequence>